<dbReference type="Proteomes" id="UP000694392">
    <property type="component" value="Unplaced"/>
</dbReference>
<dbReference type="PANTHER" id="PTHR18849">
    <property type="entry name" value="LEUCINE RICH REPEAT PROTEIN"/>
    <property type="match status" value="1"/>
</dbReference>
<keyword evidence="5" id="KW-0963">Cytoplasm</keyword>
<sequence length="425" mass="48342">METMQLCGLWLGVEWDNPHRGKHNGNHEGTQYFSCRHPTGGSFIRPSKANFGIDFLTALKTHYGLNDEQDAECKKEGSLVIGRKTVELVGFDSIKEKQNQLNKLIDISVRECAVSHAGPKEEIKRTCPNIMQMDLSKNLLSSWEKVIDIAYQTENLEILNLSENKMKFPSAPASAFTVFCKLRVLALNLTGVTWTEVLLCAPAWPALEELYLTANDITLLERPFNVLQTLKILDLSNNQLIENQLYQIAFLPRLEHLILSNNRISSVRFPDVGFGCKTKMFSSLTHLVVNGNQISQWSSIYELDKLQRLQSLMCKNNPLMDTEKNSETLRQLIIAKIDQLTFLDKSEIFPEERKGAELDYRKTFGLDWRAAGGNQNPDKNKPNNEFLAAHPRYQLLCLTLTIKCPDKPDQKPIEKKLPGKNRNGH</sequence>
<protein>
    <recommendedName>
        <fullName evidence="2">Tubulin-specific chaperone E</fullName>
    </recommendedName>
    <alternativeName>
        <fullName evidence="6">Tubulin-folding cofactor E</fullName>
    </alternativeName>
</protein>
<dbReference type="SMART" id="SM01052">
    <property type="entry name" value="CAP_GLY"/>
    <property type="match status" value="1"/>
</dbReference>
<dbReference type="FunFam" id="3.80.10.10:FF:001017">
    <property type="entry name" value="Tubulin-specific chaperone E"/>
    <property type="match status" value="1"/>
</dbReference>
<dbReference type="Gene3D" id="2.30.30.190">
    <property type="entry name" value="CAP Gly-rich-like domain"/>
    <property type="match status" value="1"/>
</dbReference>
<dbReference type="SUPFAM" id="SSF74924">
    <property type="entry name" value="Cap-Gly domain"/>
    <property type="match status" value="1"/>
</dbReference>
<dbReference type="GO" id="GO:0005856">
    <property type="term" value="C:cytoskeleton"/>
    <property type="evidence" value="ECO:0007669"/>
    <property type="project" value="UniProtKB-SubCell"/>
</dbReference>
<dbReference type="AlphaFoldDB" id="A0A8D0HGZ2"/>
<dbReference type="Ensembl" id="ENSSPUT00000023256.1">
    <property type="protein sequence ID" value="ENSSPUP00000021828.1"/>
    <property type="gene ID" value="ENSSPUG00000016750.1"/>
</dbReference>
<dbReference type="GeneTree" id="ENSGT00530000063405"/>
<evidence type="ECO:0000259" key="7">
    <source>
        <dbReference type="PROSITE" id="PS50245"/>
    </source>
</evidence>
<evidence type="ECO:0000313" key="8">
    <source>
        <dbReference type="Ensembl" id="ENSSPUP00000021828.1"/>
    </source>
</evidence>
<gene>
    <name evidence="8" type="primary">TBCE</name>
</gene>
<dbReference type="PANTHER" id="PTHR18849:SF0">
    <property type="entry name" value="CILIA- AND FLAGELLA-ASSOCIATED PROTEIN 410-RELATED"/>
    <property type="match status" value="1"/>
</dbReference>
<evidence type="ECO:0000256" key="2">
    <source>
        <dbReference type="ARBA" id="ARBA00015004"/>
    </source>
</evidence>
<accession>A0A8D0HGZ2</accession>
<feature type="domain" description="CAP-Gly" evidence="7">
    <location>
        <begin position="8"/>
        <end position="45"/>
    </location>
</feature>
<dbReference type="InterPro" id="IPR036859">
    <property type="entry name" value="CAP-Gly_dom_sf"/>
</dbReference>
<keyword evidence="4" id="KW-0677">Repeat</keyword>
<comment type="subcellular location">
    <subcellularLocation>
        <location evidence="1">Cytoplasm</location>
        <location evidence="1">Cytoskeleton</location>
    </subcellularLocation>
</comment>
<dbReference type="InterPro" id="IPR000938">
    <property type="entry name" value="CAP-Gly_domain"/>
</dbReference>
<reference evidence="8" key="1">
    <citation type="submission" date="2025-08" db="UniProtKB">
        <authorList>
            <consortium name="Ensembl"/>
        </authorList>
    </citation>
    <scope>IDENTIFICATION</scope>
</reference>
<dbReference type="Pfam" id="PF14580">
    <property type="entry name" value="LRR_9"/>
    <property type="match status" value="1"/>
</dbReference>
<evidence type="ECO:0000256" key="5">
    <source>
        <dbReference type="ARBA" id="ARBA00023212"/>
    </source>
</evidence>
<keyword evidence="5" id="KW-0206">Cytoskeleton</keyword>
<evidence type="ECO:0000256" key="1">
    <source>
        <dbReference type="ARBA" id="ARBA00004245"/>
    </source>
</evidence>
<dbReference type="SUPFAM" id="SSF52047">
    <property type="entry name" value="RNI-like"/>
    <property type="match status" value="1"/>
</dbReference>
<evidence type="ECO:0000313" key="9">
    <source>
        <dbReference type="Proteomes" id="UP000694392"/>
    </source>
</evidence>
<evidence type="ECO:0000256" key="4">
    <source>
        <dbReference type="ARBA" id="ARBA00022737"/>
    </source>
</evidence>
<dbReference type="PROSITE" id="PS50245">
    <property type="entry name" value="CAP_GLY_2"/>
    <property type="match status" value="1"/>
</dbReference>
<organism evidence="8 9">
    <name type="scientific">Sphenodon punctatus</name>
    <name type="common">Tuatara</name>
    <name type="synonym">Hatteria punctata</name>
    <dbReference type="NCBI Taxonomy" id="8508"/>
    <lineage>
        <taxon>Eukaryota</taxon>
        <taxon>Metazoa</taxon>
        <taxon>Chordata</taxon>
        <taxon>Craniata</taxon>
        <taxon>Vertebrata</taxon>
        <taxon>Euteleostomi</taxon>
        <taxon>Lepidosauria</taxon>
        <taxon>Sphenodontia</taxon>
        <taxon>Sphenodontidae</taxon>
        <taxon>Sphenodon</taxon>
    </lineage>
</organism>
<reference evidence="8" key="2">
    <citation type="submission" date="2025-09" db="UniProtKB">
        <authorList>
            <consortium name="Ensembl"/>
        </authorList>
    </citation>
    <scope>IDENTIFICATION</scope>
</reference>
<keyword evidence="9" id="KW-1185">Reference proteome</keyword>
<proteinExistence type="predicted"/>
<dbReference type="InterPro" id="IPR032675">
    <property type="entry name" value="LRR_dom_sf"/>
</dbReference>
<dbReference type="Gene3D" id="3.80.10.10">
    <property type="entry name" value="Ribonuclease Inhibitor"/>
    <property type="match status" value="2"/>
</dbReference>
<name>A0A8D0HGZ2_SPHPU</name>
<keyword evidence="3" id="KW-0433">Leucine-rich repeat</keyword>
<evidence type="ECO:0000256" key="3">
    <source>
        <dbReference type="ARBA" id="ARBA00022614"/>
    </source>
</evidence>
<dbReference type="GO" id="GO:0007010">
    <property type="term" value="P:cytoskeleton organization"/>
    <property type="evidence" value="ECO:0007669"/>
    <property type="project" value="TreeGrafter"/>
</dbReference>
<evidence type="ECO:0000256" key="6">
    <source>
        <dbReference type="ARBA" id="ARBA00030180"/>
    </source>
</evidence>
<dbReference type="Pfam" id="PF01302">
    <property type="entry name" value="CAP_GLY"/>
    <property type="match status" value="1"/>
</dbReference>